<dbReference type="Proteomes" id="UP001524499">
    <property type="component" value="Unassembled WGS sequence"/>
</dbReference>
<reference evidence="1 2" key="1">
    <citation type="submission" date="2022-07" db="EMBL/GenBank/DDBJ databases">
        <title>Methylomonas rivi sp. nov., Methylomonas rosea sp. nov., Methylomonas aureus sp. nov. and Methylomonas subterranea sp. nov., four novel methanotrophs isolated from a freshwater creek and the deep terrestrial subsurface.</title>
        <authorList>
            <person name="Abin C."/>
            <person name="Sankaranarayanan K."/>
            <person name="Garner C."/>
            <person name="Sindelar R."/>
            <person name="Kotary K."/>
            <person name="Garner R."/>
            <person name="Barclay S."/>
            <person name="Lawson P."/>
            <person name="Krumholz L."/>
        </authorList>
    </citation>
    <scope>NUCLEOTIDE SEQUENCE [LARGE SCALE GENOMIC DNA]</scope>
    <source>
        <strain evidence="1 2">SURF-2</strain>
    </source>
</reference>
<evidence type="ECO:0008006" key="3">
    <source>
        <dbReference type="Google" id="ProtNLM"/>
    </source>
</evidence>
<comment type="caution">
    <text evidence="1">The sequence shown here is derived from an EMBL/GenBank/DDBJ whole genome shotgun (WGS) entry which is preliminary data.</text>
</comment>
<evidence type="ECO:0000313" key="1">
    <source>
        <dbReference type="EMBL" id="MCQ8104765.1"/>
    </source>
</evidence>
<gene>
    <name evidence="1" type="ORF">NP590_11665</name>
</gene>
<sequence>MSTLQRIRGLCDNPECRRKDVGFQQERRRGTTMELIRHRLPASWPANAAVAVLPRNSRQLVPIDVTRVEALRQHLERIVIEAEALPDAECESKETSATTHGVEPQQAEMPALAAACGLCAGHCCATGGDSAWLEPTTIRRLQRQLPPLAAPRIIGHYLDYVPETGYQDSCIYHAENGCRLPRQLRSNVCNQYLCKGLAEIVQGLEGSAEPCVTATVIGVSPVSVALIDALGVLDIIESTGG</sequence>
<protein>
    <recommendedName>
        <fullName evidence="3">YkgJ family cysteine cluster protein</fullName>
    </recommendedName>
</protein>
<accession>A0ABT1TH23</accession>
<dbReference type="EMBL" id="JANIBJ010000020">
    <property type="protein sequence ID" value="MCQ8104765.1"/>
    <property type="molecule type" value="Genomic_DNA"/>
</dbReference>
<proteinExistence type="predicted"/>
<dbReference type="RefSeq" id="WP_256602569.1">
    <property type="nucleotide sequence ID" value="NZ_JANIBJ010000020.1"/>
</dbReference>
<organism evidence="1 2">
    <name type="scientific">Methylomonas subterranea</name>
    <dbReference type="NCBI Taxonomy" id="2952225"/>
    <lineage>
        <taxon>Bacteria</taxon>
        <taxon>Pseudomonadati</taxon>
        <taxon>Pseudomonadota</taxon>
        <taxon>Gammaproteobacteria</taxon>
        <taxon>Methylococcales</taxon>
        <taxon>Methylococcaceae</taxon>
        <taxon>Methylomonas</taxon>
    </lineage>
</organism>
<keyword evidence="2" id="KW-1185">Reference proteome</keyword>
<name>A0ABT1TH23_9GAMM</name>
<evidence type="ECO:0000313" key="2">
    <source>
        <dbReference type="Proteomes" id="UP001524499"/>
    </source>
</evidence>